<proteinExistence type="predicted"/>
<comment type="caution">
    <text evidence="3">The sequence shown here is derived from an EMBL/GenBank/DDBJ whole genome shotgun (WGS) entry which is preliminary data.</text>
</comment>
<dbReference type="SUPFAM" id="SSF160574">
    <property type="entry name" value="BT0923-like"/>
    <property type="match status" value="1"/>
</dbReference>
<feature type="chain" id="PRO_5001476102" description="Putative beta-lactamase-inhibitor-like PepSY-like domain-containing protein" evidence="1">
    <location>
        <begin position="22"/>
        <end position="160"/>
    </location>
</feature>
<dbReference type="EMBL" id="JGCY01000371">
    <property type="protein sequence ID" value="EXY73202.1"/>
    <property type="molecule type" value="Genomic_DNA"/>
</dbReference>
<dbReference type="AlphaFoldDB" id="A0A015SSF2"/>
<reference evidence="3 4" key="1">
    <citation type="submission" date="2014-02" db="EMBL/GenBank/DDBJ databases">
        <authorList>
            <person name="Sears C."/>
            <person name="Carroll K."/>
            <person name="Sack B.R."/>
            <person name="Qadri F."/>
            <person name="Myers L.L."/>
            <person name="Chung G.-T."/>
            <person name="Escheverria P."/>
            <person name="Fraser C.M."/>
            <person name="Sadzewicz L."/>
            <person name="Shefchek K.A."/>
            <person name="Tallon L."/>
            <person name="Das S.P."/>
            <person name="Daugherty S."/>
            <person name="Mongodin E.F."/>
        </authorList>
    </citation>
    <scope>NUCLEOTIDE SEQUENCE [LARGE SCALE GENOMIC DNA]</scope>
    <source>
        <strain evidence="4">3988T(B)14</strain>
    </source>
</reference>
<gene>
    <name evidence="3" type="ORF">M124_3031</name>
</gene>
<evidence type="ECO:0000259" key="2">
    <source>
        <dbReference type="Pfam" id="PF11396"/>
    </source>
</evidence>
<dbReference type="Pfam" id="PF11396">
    <property type="entry name" value="PepSY_like"/>
    <property type="match status" value="1"/>
</dbReference>
<feature type="domain" description="Putative beta-lactamase-inhibitor-like PepSY-like" evidence="2">
    <location>
        <begin position="50"/>
        <end position="142"/>
    </location>
</feature>
<organism evidence="3 4">
    <name type="scientific">Bacteroides fragilis str. 3988T(B)14</name>
    <dbReference type="NCBI Taxonomy" id="1339315"/>
    <lineage>
        <taxon>Bacteria</taxon>
        <taxon>Pseudomonadati</taxon>
        <taxon>Bacteroidota</taxon>
        <taxon>Bacteroidia</taxon>
        <taxon>Bacteroidales</taxon>
        <taxon>Bacteroidaceae</taxon>
        <taxon>Bacteroides</taxon>
    </lineage>
</organism>
<protein>
    <recommendedName>
        <fullName evidence="2">Putative beta-lactamase-inhibitor-like PepSY-like domain-containing protein</fullName>
    </recommendedName>
</protein>
<accession>A0A015SSF2</accession>
<keyword evidence="1" id="KW-0732">Signal</keyword>
<feature type="signal peptide" evidence="1">
    <location>
        <begin position="1"/>
        <end position="21"/>
    </location>
</feature>
<evidence type="ECO:0000313" key="3">
    <source>
        <dbReference type="EMBL" id="EXY73202.1"/>
    </source>
</evidence>
<dbReference type="InterPro" id="IPR021533">
    <property type="entry name" value="PepSY-like"/>
</dbReference>
<evidence type="ECO:0000256" key="1">
    <source>
        <dbReference type="SAM" id="SignalP"/>
    </source>
</evidence>
<name>A0A015SSF2_BACFG</name>
<dbReference type="Gene3D" id="3.10.450.360">
    <property type="match status" value="1"/>
</dbReference>
<dbReference type="RefSeq" id="WP_022347882.1">
    <property type="nucleotide sequence ID" value="NZ_JGCY01000371.1"/>
</dbReference>
<evidence type="ECO:0000313" key="4">
    <source>
        <dbReference type="Proteomes" id="UP000020529"/>
    </source>
</evidence>
<sequence length="160" mass="18154">MIKLRFSLLMALLVVAMSVLADNAPAKVQTALKKMYPKADGIAWSQDGGYYCADFMMNGYEKNVWFNAQGQWQMTQTEWGDTDELSATVYNAYASGPYSGWQVEDVTYVEFPKWQPIIVIKVGQQNVDIQYQLFYSPNGTLLRTRNVSYMDDILGPGTFL</sequence>
<dbReference type="PATRIC" id="fig|1339315.3.peg.3705"/>
<dbReference type="Proteomes" id="UP000020529">
    <property type="component" value="Unassembled WGS sequence"/>
</dbReference>